<dbReference type="SMART" id="SM01323">
    <property type="entry name" value="YajC"/>
    <property type="match status" value="1"/>
</dbReference>
<evidence type="ECO:0000313" key="12">
    <source>
        <dbReference type="EMBL" id="MBB5022231.1"/>
    </source>
</evidence>
<protein>
    <recommendedName>
        <fullName evidence="3">Sec translocon accessory complex subunit YajC</fullName>
    </recommendedName>
</protein>
<evidence type="ECO:0000256" key="4">
    <source>
        <dbReference type="ARBA" id="ARBA00022448"/>
    </source>
</evidence>
<keyword evidence="7" id="KW-0653">Protein transport</keyword>
<evidence type="ECO:0000256" key="10">
    <source>
        <dbReference type="ARBA" id="ARBA00023136"/>
    </source>
</evidence>
<keyword evidence="10 11" id="KW-0472">Membrane</keyword>
<name>A0A7W8DH61_9BACT</name>
<evidence type="ECO:0000256" key="6">
    <source>
        <dbReference type="ARBA" id="ARBA00022692"/>
    </source>
</evidence>
<evidence type="ECO:0000256" key="8">
    <source>
        <dbReference type="ARBA" id="ARBA00022989"/>
    </source>
</evidence>
<dbReference type="PANTHER" id="PTHR33909">
    <property type="entry name" value="SEC TRANSLOCON ACCESSORY COMPLEX SUBUNIT YAJC"/>
    <property type="match status" value="1"/>
</dbReference>
<comment type="caution">
    <text evidence="12">The sequence shown here is derived from an EMBL/GenBank/DDBJ whole genome shotgun (WGS) entry which is preliminary data.</text>
</comment>
<dbReference type="EMBL" id="JACHID010000009">
    <property type="protein sequence ID" value="MBB5022231.1"/>
    <property type="molecule type" value="Genomic_DNA"/>
</dbReference>
<accession>A0A7W8DH61</accession>
<evidence type="ECO:0000256" key="5">
    <source>
        <dbReference type="ARBA" id="ARBA00022475"/>
    </source>
</evidence>
<dbReference type="InterPro" id="IPR003849">
    <property type="entry name" value="Preprotein_translocase_YajC"/>
</dbReference>
<evidence type="ECO:0000256" key="9">
    <source>
        <dbReference type="ARBA" id="ARBA00023010"/>
    </source>
</evidence>
<comment type="subcellular location">
    <subcellularLocation>
        <location evidence="1">Cell membrane</location>
        <topology evidence="1">Single-pass membrane protein</topology>
    </subcellularLocation>
</comment>
<keyword evidence="5" id="KW-1003">Cell membrane</keyword>
<evidence type="ECO:0000256" key="7">
    <source>
        <dbReference type="ARBA" id="ARBA00022927"/>
    </source>
</evidence>
<keyword evidence="9" id="KW-0811">Translocation</keyword>
<proteinExistence type="inferred from homology"/>
<dbReference type="AlphaFoldDB" id="A0A7W8DH61"/>
<evidence type="ECO:0000313" key="13">
    <source>
        <dbReference type="Proteomes" id="UP000528322"/>
    </source>
</evidence>
<sequence>MESFSALIPLVLMFAIFWFLIIAPQRKQRKQHQEMVNNLQVGDEILTAGGFFGHITRVEPDVIFVKLGQNMEAKLRRPNVAEVVRKASHTAE</sequence>
<dbReference type="Pfam" id="PF02699">
    <property type="entry name" value="YajC"/>
    <property type="match status" value="1"/>
</dbReference>
<reference evidence="12 13" key="1">
    <citation type="submission" date="2020-08" db="EMBL/GenBank/DDBJ databases">
        <title>Genomic Encyclopedia of Type Strains, Phase IV (KMG-IV): sequencing the most valuable type-strain genomes for metagenomic binning, comparative biology and taxonomic classification.</title>
        <authorList>
            <person name="Goeker M."/>
        </authorList>
    </citation>
    <scope>NUCLEOTIDE SEQUENCE [LARGE SCALE GENOMIC DNA]</scope>
    <source>
        <strain evidence="12 13">DSM 22071</strain>
    </source>
</reference>
<dbReference type="GO" id="GO:0005886">
    <property type="term" value="C:plasma membrane"/>
    <property type="evidence" value="ECO:0007669"/>
    <property type="project" value="UniProtKB-SubCell"/>
</dbReference>
<dbReference type="PRINTS" id="PR01853">
    <property type="entry name" value="YAJCTRNLCASE"/>
</dbReference>
<dbReference type="RefSeq" id="WP_183732375.1">
    <property type="nucleotide sequence ID" value="NZ_JACHID010000009.1"/>
</dbReference>
<comment type="similarity">
    <text evidence="2">Belongs to the YajC family.</text>
</comment>
<evidence type="ECO:0000256" key="2">
    <source>
        <dbReference type="ARBA" id="ARBA00006742"/>
    </source>
</evidence>
<keyword evidence="4" id="KW-0813">Transport</keyword>
<evidence type="ECO:0000256" key="3">
    <source>
        <dbReference type="ARBA" id="ARBA00014962"/>
    </source>
</evidence>
<keyword evidence="8 11" id="KW-1133">Transmembrane helix</keyword>
<dbReference type="NCBIfam" id="TIGR00739">
    <property type="entry name" value="yajC"/>
    <property type="match status" value="1"/>
</dbReference>
<keyword evidence="13" id="KW-1185">Reference proteome</keyword>
<evidence type="ECO:0000256" key="11">
    <source>
        <dbReference type="SAM" id="Phobius"/>
    </source>
</evidence>
<keyword evidence="6 11" id="KW-0812">Transmembrane</keyword>
<dbReference type="GO" id="GO:0015031">
    <property type="term" value="P:protein transport"/>
    <property type="evidence" value="ECO:0007669"/>
    <property type="project" value="UniProtKB-KW"/>
</dbReference>
<dbReference type="Proteomes" id="UP000528322">
    <property type="component" value="Unassembled WGS sequence"/>
</dbReference>
<dbReference type="PANTHER" id="PTHR33909:SF1">
    <property type="entry name" value="SEC TRANSLOCON ACCESSORY COMPLEX SUBUNIT YAJC"/>
    <property type="match status" value="1"/>
</dbReference>
<organism evidence="12 13">
    <name type="scientific">Desulfurispira natronophila</name>
    <dbReference type="NCBI Taxonomy" id="682562"/>
    <lineage>
        <taxon>Bacteria</taxon>
        <taxon>Pseudomonadati</taxon>
        <taxon>Chrysiogenota</taxon>
        <taxon>Chrysiogenia</taxon>
        <taxon>Chrysiogenales</taxon>
        <taxon>Chrysiogenaceae</taxon>
        <taxon>Desulfurispira</taxon>
    </lineage>
</organism>
<evidence type="ECO:0000256" key="1">
    <source>
        <dbReference type="ARBA" id="ARBA00004162"/>
    </source>
</evidence>
<feature type="transmembrane region" description="Helical" evidence="11">
    <location>
        <begin position="6"/>
        <end position="23"/>
    </location>
</feature>
<gene>
    <name evidence="12" type="ORF">HNR37_001563</name>
</gene>